<dbReference type="EMBL" id="OX465086">
    <property type="protein sequence ID" value="CAI9260792.1"/>
    <property type="molecule type" value="Genomic_DNA"/>
</dbReference>
<dbReference type="AlphaFoldDB" id="A0AA35Y4V9"/>
<evidence type="ECO:0000313" key="2">
    <source>
        <dbReference type="EMBL" id="CAI9260792.1"/>
    </source>
</evidence>
<dbReference type="PANTHER" id="PTHR11468">
    <property type="entry name" value="GLYCOGEN PHOSPHORYLASE"/>
    <property type="match status" value="1"/>
</dbReference>
<proteinExistence type="inferred from homology"/>
<dbReference type="Proteomes" id="UP001177003">
    <property type="component" value="Chromosome 0"/>
</dbReference>
<accession>A0AA35Y4V9</accession>
<dbReference type="InterPro" id="IPR000811">
    <property type="entry name" value="Glyco_trans_35"/>
</dbReference>
<sequence length="170" mass="19312">MVGETTDGLDNGILVPDSESVISSIKYHAKFTPSFSLEKFDLPKAYYATAESIRDMLITNWNATYNFHKKMNVKQAYYLSMEFFQGRALLNVIGNLELSGAYAEALRKPGHDLEDVAKEETDLMIVDLNDDLRISIGVNRLRLGLQYQHKSSEELNDELRFSVAANRVRN</sequence>
<evidence type="ECO:0000256" key="1">
    <source>
        <dbReference type="ARBA" id="ARBA00006047"/>
    </source>
</evidence>
<gene>
    <name evidence="2" type="ORF">LSALG_LOCUS1618</name>
</gene>
<dbReference type="GO" id="GO:0005737">
    <property type="term" value="C:cytoplasm"/>
    <property type="evidence" value="ECO:0007669"/>
    <property type="project" value="TreeGrafter"/>
</dbReference>
<dbReference type="GO" id="GO:0005980">
    <property type="term" value="P:glycogen catabolic process"/>
    <property type="evidence" value="ECO:0007669"/>
    <property type="project" value="TreeGrafter"/>
</dbReference>
<dbReference type="GO" id="GO:0008184">
    <property type="term" value="F:glycogen phosphorylase activity"/>
    <property type="evidence" value="ECO:0007669"/>
    <property type="project" value="InterPro"/>
</dbReference>
<keyword evidence="3" id="KW-1185">Reference proteome</keyword>
<evidence type="ECO:0008006" key="4">
    <source>
        <dbReference type="Google" id="ProtNLM"/>
    </source>
</evidence>
<evidence type="ECO:0000313" key="3">
    <source>
        <dbReference type="Proteomes" id="UP001177003"/>
    </source>
</evidence>
<reference evidence="2" key="1">
    <citation type="submission" date="2023-04" db="EMBL/GenBank/DDBJ databases">
        <authorList>
            <person name="Vijverberg K."/>
            <person name="Xiong W."/>
            <person name="Schranz E."/>
        </authorList>
    </citation>
    <scope>NUCLEOTIDE SEQUENCE</scope>
</reference>
<dbReference type="SUPFAM" id="SSF53756">
    <property type="entry name" value="UDP-Glycosyltransferase/glycogen phosphorylase"/>
    <property type="match status" value="1"/>
</dbReference>
<organism evidence="2 3">
    <name type="scientific">Lactuca saligna</name>
    <name type="common">Willowleaf lettuce</name>
    <dbReference type="NCBI Taxonomy" id="75948"/>
    <lineage>
        <taxon>Eukaryota</taxon>
        <taxon>Viridiplantae</taxon>
        <taxon>Streptophyta</taxon>
        <taxon>Embryophyta</taxon>
        <taxon>Tracheophyta</taxon>
        <taxon>Spermatophyta</taxon>
        <taxon>Magnoliopsida</taxon>
        <taxon>eudicotyledons</taxon>
        <taxon>Gunneridae</taxon>
        <taxon>Pentapetalae</taxon>
        <taxon>asterids</taxon>
        <taxon>campanulids</taxon>
        <taxon>Asterales</taxon>
        <taxon>Asteraceae</taxon>
        <taxon>Cichorioideae</taxon>
        <taxon>Cichorieae</taxon>
        <taxon>Lactucinae</taxon>
        <taxon>Lactuca</taxon>
    </lineage>
</organism>
<dbReference type="GO" id="GO:0030170">
    <property type="term" value="F:pyridoxal phosphate binding"/>
    <property type="evidence" value="ECO:0007669"/>
    <property type="project" value="TreeGrafter"/>
</dbReference>
<protein>
    <recommendedName>
        <fullName evidence="4">Glycogen phosphorylase</fullName>
    </recommendedName>
</protein>
<dbReference type="PANTHER" id="PTHR11468:SF27">
    <property type="entry name" value="ALPHA-1,4 GLUCAN PHOSPHORYLASE L-2 ISOZYME, CHLOROPLASTIC_AMYLOPLASTIC"/>
    <property type="match status" value="1"/>
</dbReference>
<comment type="similarity">
    <text evidence="1">Belongs to the glycogen phosphorylase family.</text>
</comment>
<dbReference type="Gene3D" id="3.40.50.2000">
    <property type="entry name" value="Glycogen Phosphorylase B"/>
    <property type="match status" value="1"/>
</dbReference>
<name>A0AA35Y4V9_LACSI</name>